<dbReference type="InterPro" id="IPR020807">
    <property type="entry name" value="PKS_DH"/>
</dbReference>
<feature type="domain" description="Ketosynthase family 3 (KS3)" evidence="12">
    <location>
        <begin position="36"/>
        <end position="448"/>
    </location>
</feature>
<dbReference type="SMART" id="SM01294">
    <property type="entry name" value="PKS_PP_betabranch"/>
    <property type="match status" value="2"/>
</dbReference>
<keyword evidence="8" id="KW-0012">Acyltransferase</keyword>
<dbReference type="Pfam" id="PF00698">
    <property type="entry name" value="Acyl_transf_1"/>
    <property type="match status" value="2"/>
</dbReference>
<evidence type="ECO:0000256" key="7">
    <source>
        <dbReference type="ARBA" id="ARBA00023268"/>
    </source>
</evidence>
<evidence type="ECO:0000313" key="14">
    <source>
        <dbReference type="EMBL" id="AKD43764.1"/>
    </source>
</evidence>
<dbReference type="KEGG" id="smao:CAG99_19710"/>
<dbReference type="FunFam" id="3.40.47.10:FF:000019">
    <property type="entry name" value="Polyketide synthase type I"/>
    <property type="match status" value="2"/>
</dbReference>
<evidence type="ECO:0000256" key="10">
    <source>
        <dbReference type="SAM" id="MobiDB-lite"/>
    </source>
</evidence>
<dbReference type="Gene3D" id="3.30.70.3290">
    <property type="match status" value="2"/>
</dbReference>
<dbReference type="SUPFAM" id="SSF51735">
    <property type="entry name" value="NAD(P)-binding Rossmann-fold domains"/>
    <property type="match status" value="4"/>
</dbReference>
<dbReference type="Pfam" id="PF00550">
    <property type="entry name" value="PP-binding"/>
    <property type="match status" value="2"/>
</dbReference>
<dbReference type="InterPro" id="IPR049552">
    <property type="entry name" value="PKS_DH_N"/>
</dbReference>
<dbReference type="PROSITE" id="PS52019">
    <property type="entry name" value="PKS_MFAS_DH"/>
    <property type="match status" value="2"/>
</dbReference>
<dbReference type="InterPro" id="IPR013968">
    <property type="entry name" value="PKS_KR"/>
</dbReference>
<dbReference type="PROSITE" id="PS00606">
    <property type="entry name" value="KS3_1"/>
    <property type="match status" value="2"/>
</dbReference>
<keyword evidence="5" id="KW-0808">Transferase</keyword>
<feature type="region of interest" description="C-terminal hotdog fold" evidence="9">
    <location>
        <begin position="2673"/>
        <end position="2805"/>
    </location>
</feature>
<evidence type="ECO:0000259" key="11">
    <source>
        <dbReference type="PROSITE" id="PS50075"/>
    </source>
</evidence>
<dbReference type="SUPFAM" id="SSF55048">
    <property type="entry name" value="Probable ACP-binding domain of malonyl-CoA ACP transacylase"/>
    <property type="match status" value="2"/>
</dbReference>
<dbReference type="Pfam" id="PF08990">
    <property type="entry name" value="Docking"/>
    <property type="match status" value="1"/>
</dbReference>
<feature type="region of interest" description="N-terminal hotdog fold" evidence="9">
    <location>
        <begin position="2537"/>
        <end position="2661"/>
    </location>
</feature>
<dbReference type="Gene3D" id="3.40.366.10">
    <property type="entry name" value="Malonyl-Coenzyme A Acyl Carrier Protein, domain 2"/>
    <property type="match status" value="2"/>
</dbReference>
<feature type="region of interest" description="Disordered" evidence="10">
    <location>
        <begin position="2646"/>
        <end position="2669"/>
    </location>
</feature>
<dbReference type="InterPro" id="IPR015083">
    <property type="entry name" value="NorB/c/GfsB-D-like_docking"/>
</dbReference>
<dbReference type="InterPro" id="IPR016039">
    <property type="entry name" value="Thiolase-like"/>
</dbReference>
<evidence type="ECO:0000256" key="6">
    <source>
        <dbReference type="ARBA" id="ARBA00023194"/>
    </source>
</evidence>
<dbReference type="SMART" id="SM00823">
    <property type="entry name" value="PKS_PP"/>
    <property type="match status" value="2"/>
</dbReference>
<dbReference type="EMBL" id="KP742963">
    <property type="protein sequence ID" value="AKD43764.1"/>
    <property type="molecule type" value="Genomic_DNA"/>
</dbReference>
<evidence type="ECO:0000256" key="3">
    <source>
        <dbReference type="ARBA" id="ARBA00022450"/>
    </source>
</evidence>
<feature type="domain" description="Ketosynthase family 3 (KS3)" evidence="12">
    <location>
        <begin position="1708"/>
        <end position="2120"/>
    </location>
</feature>
<evidence type="ECO:0000256" key="9">
    <source>
        <dbReference type="PROSITE-ProRule" id="PRU01363"/>
    </source>
</evidence>
<protein>
    <submittedName>
        <fullName evidence="15">Beta-ketoacyl synthase</fullName>
    </submittedName>
    <submittedName>
        <fullName evidence="14">HerF</fullName>
    </submittedName>
</protein>
<dbReference type="Proteomes" id="UP000194218">
    <property type="component" value="Chromosome"/>
</dbReference>
<evidence type="ECO:0000259" key="13">
    <source>
        <dbReference type="PROSITE" id="PS52019"/>
    </source>
</evidence>
<evidence type="ECO:0000259" key="12">
    <source>
        <dbReference type="PROSITE" id="PS52004"/>
    </source>
</evidence>
<feature type="domain" description="Carrier" evidence="11">
    <location>
        <begin position="1615"/>
        <end position="1690"/>
    </location>
</feature>
<feature type="domain" description="PKS/mFAS DH" evidence="13">
    <location>
        <begin position="2537"/>
        <end position="2805"/>
    </location>
</feature>
<dbReference type="InterPro" id="IPR036291">
    <property type="entry name" value="NAD(P)-bd_dom_sf"/>
</dbReference>
<dbReference type="Gene3D" id="3.40.47.10">
    <property type="match status" value="2"/>
</dbReference>
<evidence type="ECO:0000313" key="15">
    <source>
        <dbReference type="EMBL" id="ARQ72498.1"/>
    </source>
</evidence>
<dbReference type="InterPro" id="IPR049551">
    <property type="entry name" value="PKS_DH_C"/>
</dbReference>
<dbReference type="OrthoDB" id="9778690at2"/>
<evidence type="ECO:0000256" key="8">
    <source>
        <dbReference type="ARBA" id="ARBA00023315"/>
    </source>
</evidence>
<dbReference type="PROSITE" id="PS52004">
    <property type="entry name" value="KS3_2"/>
    <property type="match status" value="2"/>
</dbReference>
<dbReference type="InterPro" id="IPR001227">
    <property type="entry name" value="Ac_transferase_dom_sf"/>
</dbReference>
<dbReference type="InterPro" id="IPR006162">
    <property type="entry name" value="Ppantetheine_attach_site"/>
</dbReference>
<organism evidence="14">
    <name type="scientific">Streptomyces marincola</name>
    <dbReference type="NCBI Taxonomy" id="2878388"/>
    <lineage>
        <taxon>Bacteria</taxon>
        <taxon>Bacillati</taxon>
        <taxon>Actinomycetota</taxon>
        <taxon>Actinomycetes</taxon>
        <taxon>Kitasatosporales</taxon>
        <taxon>Streptomycetaceae</taxon>
        <taxon>Streptomyces</taxon>
    </lineage>
</organism>
<dbReference type="InterPro" id="IPR042104">
    <property type="entry name" value="PKS_dehydratase_sf"/>
</dbReference>
<dbReference type="SMART" id="SM00825">
    <property type="entry name" value="PKS_KS"/>
    <property type="match status" value="2"/>
</dbReference>
<dbReference type="Gene3D" id="1.10.1200.10">
    <property type="entry name" value="ACP-like"/>
    <property type="match status" value="2"/>
</dbReference>
<comment type="cofactor">
    <cofactor evidence="1">
        <name>pantetheine 4'-phosphate</name>
        <dbReference type="ChEBI" id="CHEBI:47942"/>
    </cofactor>
</comment>
<feature type="active site" description="Proton donor; for dehydratase activity" evidence="9">
    <location>
        <position position="1108"/>
    </location>
</feature>
<dbReference type="GO" id="GO:0004312">
    <property type="term" value="F:fatty acid synthase activity"/>
    <property type="evidence" value="ECO:0007669"/>
    <property type="project" value="TreeGrafter"/>
</dbReference>
<keyword evidence="16" id="KW-1185">Reference proteome</keyword>
<dbReference type="Pfam" id="PF02801">
    <property type="entry name" value="Ketoacyl-synt_C"/>
    <property type="match status" value="2"/>
</dbReference>
<proteinExistence type="predicted"/>
<feature type="region of interest" description="N-terminal hotdog fold" evidence="9">
    <location>
        <begin position="911"/>
        <end position="1035"/>
    </location>
</feature>
<feature type="region of interest" description="C-terminal hotdog fold" evidence="9">
    <location>
        <begin position="1049"/>
        <end position="1185"/>
    </location>
</feature>
<dbReference type="InterPro" id="IPR020806">
    <property type="entry name" value="PKS_PP-bd"/>
</dbReference>
<dbReference type="InterPro" id="IPR018201">
    <property type="entry name" value="Ketoacyl_synth_AS"/>
</dbReference>
<dbReference type="InterPro" id="IPR055123">
    <property type="entry name" value="SpnB-like_Rossmann"/>
</dbReference>
<feature type="active site" description="Proton acceptor; for dehydratase activity" evidence="9">
    <location>
        <position position="2569"/>
    </location>
</feature>
<comment type="pathway">
    <text evidence="2">Antibiotic biosynthesis.</text>
</comment>
<dbReference type="Pfam" id="PF08659">
    <property type="entry name" value="KR"/>
    <property type="match status" value="2"/>
</dbReference>
<dbReference type="SMART" id="SM00826">
    <property type="entry name" value="PKS_DH"/>
    <property type="match status" value="2"/>
</dbReference>
<dbReference type="GO" id="GO:0004315">
    <property type="term" value="F:3-oxoacyl-[acyl-carrier-protein] synthase activity"/>
    <property type="evidence" value="ECO:0007669"/>
    <property type="project" value="InterPro"/>
</dbReference>
<dbReference type="Gene3D" id="3.40.50.720">
    <property type="entry name" value="NAD(P)-binding Rossmann-like Domain"/>
    <property type="match status" value="2"/>
</dbReference>
<dbReference type="SUPFAM" id="SSF47336">
    <property type="entry name" value="ACP-like"/>
    <property type="match status" value="2"/>
</dbReference>
<keyword evidence="7" id="KW-0511">Multifunctional enzyme</keyword>
<dbReference type="CDD" id="cd00833">
    <property type="entry name" value="PKS"/>
    <property type="match status" value="2"/>
</dbReference>
<dbReference type="CDD" id="cd08956">
    <property type="entry name" value="KR_3_FAS_SDR_x"/>
    <property type="match status" value="2"/>
</dbReference>
<dbReference type="InterPro" id="IPR014030">
    <property type="entry name" value="Ketoacyl_synth_N"/>
</dbReference>
<dbReference type="InterPro" id="IPR050091">
    <property type="entry name" value="PKS_NRPS_Biosynth_Enz"/>
</dbReference>
<dbReference type="PROSITE" id="PS00012">
    <property type="entry name" value="PHOSPHOPANTETHEINE"/>
    <property type="match status" value="1"/>
</dbReference>
<dbReference type="InterPro" id="IPR009081">
    <property type="entry name" value="PP-bd_ACP"/>
</dbReference>
<evidence type="ECO:0000256" key="1">
    <source>
        <dbReference type="ARBA" id="ARBA00001957"/>
    </source>
</evidence>
<dbReference type="SUPFAM" id="SSF52151">
    <property type="entry name" value="FabD/lysophospholipase-like"/>
    <property type="match status" value="2"/>
</dbReference>
<feature type="active site" description="Proton acceptor; for dehydratase activity" evidence="9">
    <location>
        <position position="943"/>
    </location>
</feature>
<keyword evidence="3" id="KW-0596">Phosphopantetheine</keyword>
<dbReference type="EMBL" id="CP021121">
    <property type="protein sequence ID" value="ARQ72498.1"/>
    <property type="molecule type" value="Genomic_DNA"/>
</dbReference>
<gene>
    <name evidence="15" type="ORF">CAG99_19710</name>
</gene>
<dbReference type="InterPro" id="IPR020841">
    <property type="entry name" value="PKS_Beta-ketoAc_synthase_dom"/>
</dbReference>
<dbReference type="Gene3D" id="3.10.129.110">
    <property type="entry name" value="Polyketide synthase dehydratase"/>
    <property type="match status" value="2"/>
</dbReference>
<evidence type="ECO:0000256" key="5">
    <source>
        <dbReference type="ARBA" id="ARBA00022679"/>
    </source>
</evidence>
<dbReference type="SMART" id="SM00822">
    <property type="entry name" value="PKS_KR"/>
    <property type="match status" value="2"/>
</dbReference>
<dbReference type="GO" id="GO:0033068">
    <property type="term" value="P:macrolide biosynthetic process"/>
    <property type="evidence" value="ECO:0007669"/>
    <property type="project" value="UniProtKB-ARBA"/>
</dbReference>
<dbReference type="FunFam" id="1.10.1200.10:FF:000007">
    <property type="entry name" value="Probable polyketide synthase pks17"/>
    <property type="match status" value="2"/>
</dbReference>
<dbReference type="PANTHER" id="PTHR43775:SF51">
    <property type="entry name" value="INACTIVE PHENOLPHTHIOCEROL SYNTHESIS POLYKETIDE SYNTHASE TYPE I PKS1-RELATED"/>
    <property type="match status" value="1"/>
</dbReference>
<dbReference type="Pfam" id="PF16197">
    <property type="entry name" value="KAsynt_C_assoc"/>
    <property type="match status" value="2"/>
</dbReference>
<feature type="domain" description="PKS/mFAS DH" evidence="13">
    <location>
        <begin position="911"/>
        <end position="1185"/>
    </location>
</feature>
<feature type="region of interest" description="Disordered" evidence="10">
    <location>
        <begin position="451"/>
        <end position="472"/>
    </location>
</feature>
<dbReference type="FunFam" id="3.40.366.10:FF:000002">
    <property type="entry name" value="Probable polyketide synthase 2"/>
    <property type="match status" value="1"/>
</dbReference>
<dbReference type="InterPro" id="IPR016036">
    <property type="entry name" value="Malonyl_transacylase_ACP-bd"/>
</dbReference>
<accession>A0A0U2A102</accession>
<feature type="active site" description="Proton donor; for dehydratase activity" evidence="9">
    <location>
        <position position="2730"/>
    </location>
</feature>
<reference evidence="14" key="1">
    <citation type="journal article" date="2015" name="ChemBioChem">
        <title>Characterization of Heronamide Biosynthesis Reveals a Tailoring Hydroxylase and Indicates Migrated Double Bonds.</title>
        <authorList>
            <person name="Zhu Y."/>
            <person name="Zhang W."/>
            <person name="Chen Y."/>
            <person name="Yuan C."/>
            <person name="Zhang H."/>
            <person name="Zhang G."/>
            <person name="Ma L."/>
            <person name="Zhang Q."/>
            <person name="Tian X."/>
            <person name="Zhang S."/>
            <person name="Zhang C."/>
        </authorList>
    </citation>
    <scope>NUCLEOTIDE SEQUENCE</scope>
    <source>
        <strain evidence="14">SCSIO 03032</strain>
    </source>
</reference>
<evidence type="ECO:0000313" key="16">
    <source>
        <dbReference type="Proteomes" id="UP000194218"/>
    </source>
</evidence>
<evidence type="ECO:0000256" key="4">
    <source>
        <dbReference type="ARBA" id="ARBA00022553"/>
    </source>
</evidence>
<reference evidence="15 16" key="2">
    <citation type="submission" date="2017-05" db="EMBL/GenBank/DDBJ databases">
        <title>Complete genome sequence of Streptomyces sp. SCSIO 03032 revealed the diverse biosynthetic pathways for its bioactive secondary metabolites.</title>
        <authorList>
            <person name="Ma L."/>
            <person name="Zhu Y."/>
            <person name="Zhang W."/>
            <person name="Zhang G."/>
            <person name="Tian X."/>
            <person name="Zhang S."/>
            <person name="Zhang C."/>
        </authorList>
    </citation>
    <scope>NUCLEOTIDE SEQUENCE [LARGE SCALE GENOMIC DNA]</scope>
    <source>
        <strain evidence="15 16">SCSIO 03032</strain>
    </source>
</reference>
<feature type="domain" description="Carrier" evidence="11">
    <location>
        <begin position="3231"/>
        <end position="3306"/>
    </location>
</feature>
<dbReference type="InterPro" id="IPR036736">
    <property type="entry name" value="ACP-like_sf"/>
</dbReference>
<name>A0A0U2A102_9ACTN</name>
<dbReference type="InterPro" id="IPR032821">
    <property type="entry name" value="PKS_assoc"/>
</dbReference>
<keyword evidence="6" id="KW-0045">Antibiotic biosynthesis</keyword>
<dbReference type="GO" id="GO:0031177">
    <property type="term" value="F:phosphopantetheine binding"/>
    <property type="evidence" value="ECO:0007669"/>
    <property type="project" value="InterPro"/>
</dbReference>
<dbReference type="InterPro" id="IPR016035">
    <property type="entry name" value="Acyl_Trfase/lysoPLipase"/>
</dbReference>
<dbReference type="SUPFAM" id="SSF53901">
    <property type="entry name" value="Thiolase-like"/>
    <property type="match status" value="2"/>
</dbReference>
<keyword evidence="4" id="KW-0597">Phosphoprotein</keyword>
<dbReference type="InterPro" id="IPR036299">
    <property type="entry name" value="Polyketide_synth_docking_sf"/>
</dbReference>
<dbReference type="SMART" id="SM00827">
    <property type="entry name" value="PKS_AT"/>
    <property type="match status" value="2"/>
</dbReference>
<dbReference type="PANTHER" id="PTHR43775">
    <property type="entry name" value="FATTY ACID SYNTHASE"/>
    <property type="match status" value="1"/>
</dbReference>
<dbReference type="GO" id="GO:0006633">
    <property type="term" value="P:fatty acid biosynthetic process"/>
    <property type="evidence" value="ECO:0007669"/>
    <property type="project" value="InterPro"/>
</dbReference>
<dbReference type="InterPro" id="IPR049900">
    <property type="entry name" value="PKS_mFAS_DH"/>
</dbReference>
<dbReference type="Pfam" id="PF21089">
    <property type="entry name" value="PKS_DH_N"/>
    <property type="match status" value="2"/>
</dbReference>
<dbReference type="InterPro" id="IPR014043">
    <property type="entry name" value="Acyl_transferase_dom"/>
</dbReference>
<dbReference type="Pfam" id="PF14765">
    <property type="entry name" value="PS-DH"/>
    <property type="match status" value="2"/>
</dbReference>
<sequence length="3389" mass="351911">MSKDSNDDRLREYLRRATAELQQTRRRLREVEDRDREPVAIVGMACRFPGGVASPEDLWDMVAGGLDAVGEFPADRGWNLDTLYDPDGAGENTSYVKEGSFLDGAGDFDPEFFGISPNEAMAMDPQQRLLLETSWEAVERAGIDPLTLKGSATGVYAGLVYHDYPNTSVTGALVSGRVAYTLGLEGPAVTVDTACSSSLVALDLAIKALRSGECALALAGGVTVMSTPVTFVEFSKQRGLSADGRCRAFAAGADGTGWGEGVGMLALERLSDARRNGHRVLAVIRGSAVNQDGASNGFTAPSGPSQRRVIRQALANAGLSAADVDAVEAHGTATTLGDPIEAQALIATYGQERTAERPLWLGSIKSNVGHTQAAAGVAGVIKMVQALRNGRLPRTLHVDEPTPQVDWSAGTVRLLTEDRDWPAGEEPRRAAVSSFGASGTNAHVVIEEAPAEVPAEEPAEEPAEGKAPDPAPARAAVPWVISGRSEAAVRAYARRLRGAPAGARPADVGWSLATRRAAFEHRAVVVGRDAEEFEQGLAALAQGQGTVVQARPGAGAVLVFPGQGAQWVGMAKELAAASPVFAERLAECEAALAPFVDWSLDDALGDEELLARVDVVQPVLWAVMVSLAGLWQHYGVEPVAVVGHSQGEIAAASVAGALSLDDAARVVALRSKALLALSGLGGMVSVALPREEVEARLPRWEGRLAVAVVNGAAATVVSGEVAALDELIAACEAEGVRARRIPVDYASHGPQVEAIEDELLDVLAPIRPREARIPFWSTVTGGLLDTTGLDAGYWYRNLRQTVEFDQVIRRLAERGPVVFVEASAHPVLVPSIDGPAVGTLRRNDGGHARFLGALAQAHAHGVDLDWERVFEGFAAEPAELPTYPFQHRRFWLTDTVANADAASMGLASGRHPLLGAVVMVAGSDEVVLTGRLSTAALPWLADHVVGGSVLFPGTGFVELVVRAGDEVGCGRIEELTIEAPLVLGERGGAAVQVVVAAADDAGRRAVTVYSRDQDAFDLPWQRHATGLLTPGTPAGGTELAAWPPPGAEPMDTEVDALYGALAEAGIAYGPAFRGLGAAWRAGEEIYAEVTLPDVAEPEAFGLHPAVLDAGLHAIALSEAGAGDTAMLPFTWSGVELHASGAGAVRVRVTPRQGGVASVAIADATGRPVATIESLVLRPLTAVATAPRAESLFRIAWTPLPNGGGAAPAGAEVFRVPEGGEVRAAVNATLDALQAAGSRLVVVTRGAVSVHGEDITDLAAAAVWGLVRSAQTEDPDRFFLVDLTGVPGAQEQDALARALATGEPRVAVREDVVHAPRLARVAADAADATGEAAGAAPAFGDTVLITGGVGVLGGLVARHLVTDYGVRRLVLTGRRGAETPGAAELIADLAALGAEAEVVACDVADRDAVADLLAGRALTGVIHAAGVLDDGVVSSLTPERVDRVLRPKADAALHLHELTREMDLGAFVLFSSAAGVVGSPGQGNYAAANAFLDALAEHRRAQGLPAQSLAWGVWQTSTGMAGNLTGTDRNRMARGGILPLSHAEGLALFDAAARLAEPATLVPVKLDLAAVRAGGSVPELLRGLVPAVTRGAARSRADAQGLGERLAGLSEERQLDTVLTLVRAQAATTLGYAGPEAVDPERAFRDLGVDSLAAMELRNGLGQATGLRLPVTLVFDYPTPAVLARHLLDEVSGTVRGGAVAAAVTAADDDPIAIVGMACRYPGGVTSPEELWRLVADGVDAVGGFPTNRGWDLERVYDPTGERPRTSYVDRGAFLYDAAGFDPGFFGIAPNEALVMDPQQRLLLEASWEALERAGIDPTTLKGSATGVFAGMMYHDYAHNSSTGAIASGRVAYTLGLEGPAVTVDTACSSSLVALHLAAQALRSGECTLALAGGVTVMAAPDNFIEFSEQRGLSRDGRCRSFAASADGAGWGEGVGVLLVERLSDARRNGHQVLALVRGTATNQDGASNGLTAPNGPSQQRVIRQALANAGLSAADVDAVEAHGTGTTLGDPIEAQALIATYGQGRAADSPLWLGSIKSNIGHTQAAAGVAGVIKMVQAMREDTLPPTLHVDEPTPQVDWSAGEVRLLTGARQWPRGDRPRRAGVSSFGISGTNAHVIVEEAPPAGEAPAEERRELPAVPLVASARTRTALAAQLERLAAVEGDALDVAWSAATGRAALEHRAVRVGSETVTGSVTEGALAFLFTGQGSQRLGMGRELYEQFPAFAAAFDAVADSLDQQGGLDVRAAMWDDADALARTEYTQPAIFALEVALFRLLESWGVTPDFLAGHSIGEVAAAHVAGVFDLADAARLIAARGRLMQELPAGGAMVAIEATEDEVAPFLGDLVGIAAVNTPTSLVVSGAEEAVTAVAERFADRRTSRLKVSHAFHSPLMDPMLDAFREVAESVTYREPVLRLTKDVGSADYWVRHVREAVRFADEVERLRGEGVTRFLEVGPDGVLAAMVRQTFDGAVAATLRRDQPETQSLLTGVGLLFTAGVRVDWAAVLGGRGARRVDLPTYPFERQAFWLAAGRGSEASDHPLLDAAVSVAGSGQAVLTGRLSLGTQPWLAEHAVAGTVLLPGAAFVELAVRAGDEVGCGRIEELTIEAPLVLEERGATAVQVVVGADDEAGRRTVEVYARGEEEPHLPWTRHAAGTLAPATGGDAADEAQWPPSGALPVEIAGLYEGLAEAGISYGPAFQGLKSAWRRGDEVFAEAVLPGAADRFGLHPALLDAALHTIPLLFDDDRVVLPFSWSGVELHAAGATALRVRVARTGEDQVTLSAMDGMGSRVLSVGALTLRPMAAPAPARADALWRVAWERVDATGRPADDVRVWRAGGGDARAALHAALDALRTEDGTLAVLTRGAVRVADEDVTDLAGAAVWGLVRSAQSEDPGRFVLIDVADDAGADADDEQEHAEAVALALATGEPQVAIRNGQAYAPRLRPAAGTEAGQAPAFGDTVLITGASGALGGLVARHLVTAHGVRRLLLTSRRGPKAPGTDELVAGLVDLGAEVEVAACDVADRDALADLLAGRALTGVVHAAGVLDDGVVSALTPERLDAVLAPKALAALHLHELTREMDLGAFVLFSSAAGVIGTPGQGNYAAANAFLDGLAAHRRAQGLPAQSLAWGLWATDAGMAGDLADRDRQRIDRTGLVGLTPDEGLELMDAAGALAAPALVPMRLDTRALTADEVPSLLRGLVRGGGRRAAAAGRGGGAGALRQRLAGLTPGEREDELLHLVRSHAAAVLGHAGPEAIEPERAFSDLGFDSLGAVEFRNTLNAATGLRLPPTLIFDQPNARVLAGHLAEELAPGLDGGADSDEETVRRLLGSIPLSRLHDAGLMDTLLELAGAAPASAPSATGPEEGSIDAMDTEALISMALQDADLDDATREA</sequence>
<dbReference type="SUPFAM" id="SSF101173">
    <property type="entry name" value="Docking domain B of the erythromycin polyketide synthase (DEBS)"/>
    <property type="match status" value="1"/>
</dbReference>
<evidence type="ECO:0000256" key="2">
    <source>
        <dbReference type="ARBA" id="ARBA00004792"/>
    </source>
</evidence>
<dbReference type="Pfam" id="PF00109">
    <property type="entry name" value="ketoacyl-synt"/>
    <property type="match status" value="2"/>
</dbReference>
<dbReference type="PROSITE" id="PS50075">
    <property type="entry name" value="CARRIER"/>
    <property type="match status" value="2"/>
</dbReference>
<dbReference type="Pfam" id="PF22953">
    <property type="entry name" value="SpnB_Rossmann"/>
    <property type="match status" value="2"/>
</dbReference>
<dbReference type="InterPro" id="IPR014031">
    <property type="entry name" value="Ketoacyl_synth_C"/>
</dbReference>
<dbReference type="InterPro" id="IPR057326">
    <property type="entry name" value="KR_dom"/>
</dbReference>